<dbReference type="AlphaFoldDB" id="G6B056"/>
<comment type="caution">
    <text evidence="1">The sequence shown here is derived from an EMBL/GenBank/DDBJ whole genome shotgun (WGS) entry which is preliminary data.</text>
</comment>
<accession>G6B056</accession>
<organism evidence="1 2">
    <name type="scientific">Leyella stercorea DSM 18206</name>
    <dbReference type="NCBI Taxonomy" id="1002367"/>
    <lineage>
        <taxon>Bacteria</taxon>
        <taxon>Pseudomonadati</taxon>
        <taxon>Bacteroidota</taxon>
        <taxon>Bacteroidia</taxon>
        <taxon>Bacteroidales</taxon>
        <taxon>Prevotellaceae</taxon>
        <taxon>Leyella</taxon>
    </lineage>
</organism>
<dbReference type="HOGENOM" id="CLU_3171768_0_0_10"/>
<evidence type="ECO:0000313" key="1">
    <source>
        <dbReference type="EMBL" id="EHJ37964.1"/>
    </source>
</evidence>
<reference evidence="1 2" key="1">
    <citation type="submission" date="2011-08" db="EMBL/GenBank/DDBJ databases">
        <authorList>
            <person name="Weinstock G."/>
            <person name="Sodergren E."/>
            <person name="Clifton S."/>
            <person name="Fulton L."/>
            <person name="Fulton B."/>
            <person name="Courtney L."/>
            <person name="Fronick C."/>
            <person name="Harrison M."/>
            <person name="Strong C."/>
            <person name="Farmer C."/>
            <person name="Delahaunty K."/>
            <person name="Markovic C."/>
            <person name="Hall O."/>
            <person name="Minx P."/>
            <person name="Tomlinson C."/>
            <person name="Mitreva M."/>
            <person name="Hou S."/>
            <person name="Chen J."/>
            <person name="Wollam A."/>
            <person name="Pepin K.H."/>
            <person name="Johnson M."/>
            <person name="Bhonagiri V."/>
            <person name="Zhang X."/>
            <person name="Suruliraj S."/>
            <person name="Warren W."/>
            <person name="Chinwalla A."/>
            <person name="Mardis E.R."/>
            <person name="Wilson R.K."/>
        </authorList>
    </citation>
    <scope>NUCLEOTIDE SEQUENCE [LARGE SCALE GENOMIC DNA]</scope>
    <source>
        <strain evidence="1 2">DSM 18206</strain>
    </source>
</reference>
<protein>
    <submittedName>
        <fullName evidence="1">Uncharacterized protein</fullName>
    </submittedName>
</protein>
<evidence type="ECO:0000313" key="2">
    <source>
        <dbReference type="Proteomes" id="UP000004407"/>
    </source>
</evidence>
<name>G6B056_9BACT</name>
<proteinExistence type="predicted"/>
<sequence>MFCVVVIILTLRQRYCHAATTLLPRYGNMVVVLRQHGYRRARIMGKG</sequence>
<dbReference type="EMBL" id="AFZZ01000194">
    <property type="protein sequence ID" value="EHJ37964.1"/>
    <property type="molecule type" value="Genomic_DNA"/>
</dbReference>
<dbReference type="Proteomes" id="UP000004407">
    <property type="component" value="Unassembled WGS sequence"/>
</dbReference>
<gene>
    <name evidence="1" type="ORF">HMPREF0673_02273</name>
</gene>